<name>A0A225VUN0_9STRA</name>
<protein>
    <recommendedName>
        <fullName evidence="3">HAT C-terminal dimerisation domain-containing protein</fullName>
    </recommendedName>
</protein>
<comment type="caution">
    <text evidence="1">The sequence shown here is derived from an EMBL/GenBank/DDBJ whole genome shotgun (WGS) entry which is preliminary data.</text>
</comment>
<dbReference type="AlphaFoldDB" id="A0A225VUN0"/>
<keyword evidence="2" id="KW-1185">Reference proteome</keyword>
<gene>
    <name evidence="1" type="ORF">PHMEG_00018102</name>
</gene>
<evidence type="ECO:0000313" key="1">
    <source>
        <dbReference type="EMBL" id="OWZ09231.1"/>
    </source>
</evidence>
<dbReference type="EMBL" id="NBNE01002865">
    <property type="protein sequence ID" value="OWZ09231.1"/>
    <property type="molecule type" value="Genomic_DNA"/>
</dbReference>
<reference evidence="2" key="1">
    <citation type="submission" date="2017-03" db="EMBL/GenBank/DDBJ databases">
        <title>Phytopthora megakarya and P. palmivora, two closely related causual agents of cacao black pod achieved similar genome size and gene model numbers by different mechanisms.</title>
        <authorList>
            <person name="Ali S."/>
            <person name="Shao J."/>
            <person name="Larry D.J."/>
            <person name="Kronmiller B."/>
            <person name="Shen D."/>
            <person name="Strem M.D."/>
            <person name="Melnick R.L."/>
            <person name="Guiltinan M.J."/>
            <person name="Tyler B.M."/>
            <person name="Meinhardt L.W."/>
            <person name="Bailey B.A."/>
        </authorList>
    </citation>
    <scope>NUCLEOTIDE SEQUENCE [LARGE SCALE GENOMIC DNA]</scope>
    <source>
        <strain evidence="2">zdho120</strain>
    </source>
</reference>
<proteinExistence type="predicted"/>
<dbReference type="SUPFAM" id="SSF53098">
    <property type="entry name" value="Ribonuclease H-like"/>
    <property type="match status" value="1"/>
</dbReference>
<organism evidence="1 2">
    <name type="scientific">Phytophthora megakarya</name>
    <dbReference type="NCBI Taxonomy" id="4795"/>
    <lineage>
        <taxon>Eukaryota</taxon>
        <taxon>Sar</taxon>
        <taxon>Stramenopiles</taxon>
        <taxon>Oomycota</taxon>
        <taxon>Peronosporomycetes</taxon>
        <taxon>Peronosporales</taxon>
        <taxon>Peronosporaceae</taxon>
        <taxon>Phytophthora</taxon>
    </lineage>
</organism>
<dbReference type="InterPro" id="IPR012337">
    <property type="entry name" value="RNaseH-like_sf"/>
</dbReference>
<accession>A0A225VUN0</accession>
<sequence>MGERFGLMFDGWSHGTMHFVGVFALYVVDGHLKRTLLSLSPLDDGSHDSDAHIAELSNMLTVYNKATSMFLFVVADNCNTNRSITTKLGIPLVVNDLMSQLRQPNNTAELFKLTHLRAKKRNATRWSSTYDMLQRYAELRAHARLIEDVEDTLPSSNDHKKLIEGLGDLRKMESVYKRLREFESGIVKVCGDARLMLGEAAALKRFEHLHEQDAQSVTAGKRKKRADDYASQIIRQGGNKKSKNNTASYLALAALVPSTSNTCERLFSECKVVLTPRRSILLPAHFETLLFLHVNKDL</sequence>
<evidence type="ECO:0000313" key="2">
    <source>
        <dbReference type="Proteomes" id="UP000198211"/>
    </source>
</evidence>
<dbReference type="PANTHER" id="PTHR40866">
    <property type="entry name" value="BED-TYPE DOMAIN-CONTAINING PROTEIN"/>
    <property type="match status" value="1"/>
</dbReference>
<evidence type="ECO:0008006" key="3">
    <source>
        <dbReference type="Google" id="ProtNLM"/>
    </source>
</evidence>
<dbReference type="Proteomes" id="UP000198211">
    <property type="component" value="Unassembled WGS sequence"/>
</dbReference>
<dbReference type="PANTHER" id="PTHR40866:SF1">
    <property type="entry name" value="BED-TYPE DOMAIN-CONTAINING PROTEIN"/>
    <property type="match status" value="1"/>
</dbReference>
<dbReference type="OrthoDB" id="114678at2759"/>